<sequence length="105" mass="11002">MLQSSSSLSPPSAPALLLSQKEGAKVGNQKGAADSDVCSEETPTSVVGSGQGTKKKWRMKGGKAATIAIVFRGSSVTTVDRKRRRRQAKEKTGEVEEATASCSFS</sequence>
<comment type="caution">
    <text evidence="2">The sequence shown here is derived from an EMBL/GenBank/DDBJ whole genome shotgun (WGS) entry which is preliminary data.</text>
</comment>
<name>A0AAU9P6E9_9ASTR</name>
<organism evidence="2 3">
    <name type="scientific">Lactuca virosa</name>
    <dbReference type="NCBI Taxonomy" id="75947"/>
    <lineage>
        <taxon>Eukaryota</taxon>
        <taxon>Viridiplantae</taxon>
        <taxon>Streptophyta</taxon>
        <taxon>Embryophyta</taxon>
        <taxon>Tracheophyta</taxon>
        <taxon>Spermatophyta</taxon>
        <taxon>Magnoliopsida</taxon>
        <taxon>eudicotyledons</taxon>
        <taxon>Gunneridae</taxon>
        <taxon>Pentapetalae</taxon>
        <taxon>asterids</taxon>
        <taxon>campanulids</taxon>
        <taxon>Asterales</taxon>
        <taxon>Asteraceae</taxon>
        <taxon>Cichorioideae</taxon>
        <taxon>Cichorieae</taxon>
        <taxon>Lactucinae</taxon>
        <taxon>Lactuca</taxon>
    </lineage>
</organism>
<dbReference type="EMBL" id="CAKMRJ010005523">
    <property type="protein sequence ID" value="CAH1445563.1"/>
    <property type="molecule type" value="Genomic_DNA"/>
</dbReference>
<evidence type="ECO:0000313" key="2">
    <source>
        <dbReference type="EMBL" id="CAH1445563.1"/>
    </source>
</evidence>
<feature type="region of interest" description="Disordered" evidence="1">
    <location>
        <begin position="1"/>
        <end position="59"/>
    </location>
</feature>
<evidence type="ECO:0000256" key="1">
    <source>
        <dbReference type="SAM" id="MobiDB-lite"/>
    </source>
</evidence>
<dbReference type="Proteomes" id="UP001157418">
    <property type="component" value="Unassembled WGS sequence"/>
</dbReference>
<gene>
    <name evidence="2" type="ORF">LVIROSA_LOCUS31319</name>
</gene>
<feature type="compositionally biased region" description="Low complexity" evidence="1">
    <location>
        <begin position="1"/>
        <end position="20"/>
    </location>
</feature>
<proteinExistence type="predicted"/>
<protein>
    <submittedName>
        <fullName evidence="2">Uncharacterized protein</fullName>
    </submittedName>
</protein>
<dbReference type="AlphaFoldDB" id="A0AAU9P6E9"/>
<evidence type="ECO:0000313" key="3">
    <source>
        <dbReference type="Proteomes" id="UP001157418"/>
    </source>
</evidence>
<accession>A0AAU9P6E9</accession>
<keyword evidence="3" id="KW-1185">Reference proteome</keyword>
<reference evidence="2 3" key="1">
    <citation type="submission" date="2022-01" db="EMBL/GenBank/DDBJ databases">
        <authorList>
            <person name="Xiong W."/>
            <person name="Schranz E."/>
        </authorList>
    </citation>
    <scope>NUCLEOTIDE SEQUENCE [LARGE SCALE GENOMIC DNA]</scope>
</reference>
<feature type="region of interest" description="Disordered" evidence="1">
    <location>
        <begin position="79"/>
        <end position="105"/>
    </location>
</feature>